<accession>A0A7J7KLG0</accession>
<comment type="caution">
    <text evidence="2">The sequence shown here is derived from an EMBL/GenBank/DDBJ whole genome shotgun (WGS) entry which is preliminary data.</text>
</comment>
<sequence>MISAAQLNRKTSPIYNIKYNCNQNSDAMSFYTTSSNYCTLIILYYDIGCFQFIFHVLCPLFIILDTTKDGDFLPEIATSLCE</sequence>
<reference evidence="2" key="1">
    <citation type="submission" date="2020-06" db="EMBL/GenBank/DDBJ databases">
        <title>Draft genome of Bugula neritina, a colonial animal packing powerful symbionts and potential medicines.</title>
        <authorList>
            <person name="Rayko M."/>
        </authorList>
    </citation>
    <scope>NUCLEOTIDE SEQUENCE [LARGE SCALE GENOMIC DNA]</scope>
    <source>
        <strain evidence="2">Kwan_BN1</strain>
    </source>
</reference>
<dbReference type="EMBL" id="VXIV02000418">
    <property type="protein sequence ID" value="KAF6038396.1"/>
    <property type="molecule type" value="Genomic_DNA"/>
</dbReference>
<dbReference type="AlphaFoldDB" id="A0A7J7KLG0"/>
<evidence type="ECO:0000256" key="1">
    <source>
        <dbReference type="SAM" id="Phobius"/>
    </source>
</evidence>
<keyword evidence="3" id="KW-1185">Reference proteome</keyword>
<evidence type="ECO:0000313" key="3">
    <source>
        <dbReference type="Proteomes" id="UP000593567"/>
    </source>
</evidence>
<evidence type="ECO:0000313" key="2">
    <source>
        <dbReference type="EMBL" id="KAF6038396.1"/>
    </source>
</evidence>
<proteinExistence type="predicted"/>
<name>A0A7J7KLG0_BUGNE</name>
<dbReference type="Proteomes" id="UP000593567">
    <property type="component" value="Unassembled WGS sequence"/>
</dbReference>
<keyword evidence="1" id="KW-1133">Transmembrane helix</keyword>
<keyword evidence="1" id="KW-0812">Transmembrane</keyword>
<protein>
    <submittedName>
        <fullName evidence="2">Uncharacterized protein</fullName>
    </submittedName>
</protein>
<organism evidence="2 3">
    <name type="scientific">Bugula neritina</name>
    <name type="common">Brown bryozoan</name>
    <name type="synonym">Sertularia neritina</name>
    <dbReference type="NCBI Taxonomy" id="10212"/>
    <lineage>
        <taxon>Eukaryota</taxon>
        <taxon>Metazoa</taxon>
        <taxon>Spiralia</taxon>
        <taxon>Lophotrochozoa</taxon>
        <taxon>Bryozoa</taxon>
        <taxon>Gymnolaemata</taxon>
        <taxon>Cheilostomatida</taxon>
        <taxon>Flustrina</taxon>
        <taxon>Buguloidea</taxon>
        <taxon>Bugulidae</taxon>
        <taxon>Bugula</taxon>
    </lineage>
</organism>
<gene>
    <name evidence="2" type="ORF">EB796_003299</name>
</gene>
<keyword evidence="1" id="KW-0472">Membrane</keyword>
<feature type="transmembrane region" description="Helical" evidence="1">
    <location>
        <begin position="42"/>
        <end position="64"/>
    </location>
</feature>